<dbReference type="PANTHER" id="PTHR12341:SF70">
    <property type="entry name" value="XRN1 N-TERMINAL DOMAIN-CONTAINING PROTEIN"/>
    <property type="match status" value="1"/>
</dbReference>
<dbReference type="InterPro" id="IPR027073">
    <property type="entry name" value="5_3_exoribonuclease"/>
</dbReference>
<dbReference type="Gene3D" id="3.40.50.12390">
    <property type="match status" value="2"/>
</dbReference>
<dbReference type="GO" id="GO:0016075">
    <property type="term" value="P:rRNA catabolic process"/>
    <property type="evidence" value="ECO:0007669"/>
    <property type="project" value="TreeGrafter"/>
</dbReference>
<dbReference type="GO" id="GO:0004534">
    <property type="term" value="F:5'-3' RNA exonuclease activity"/>
    <property type="evidence" value="ECO:0007669"/>
    <property type="project" value="TreeGrafter"/>
</dbReference>
<evidence type="ECO:0000256" key="1">
    <source>
        <dbReference type="ARBA" id="ARBA00022722"/>
    </source>
</evidence>
<feature type="domain" description="Xrn1 helical" evidence="5">
    <location>
        <begin position="357"/>
        <end position="513"/>
    </location>
</feature>
<organism evidence="6">
    <name type="scientific">viral metagenome</name>
    <dbReference type="NCBI Taxonomy" id="1070528"/>
    <lineage>
        <taxon>unclassified sequences</taxon>
        <taxon>metagenomes</taxon>
        <taxon>organismal metagenomes</taxon>
    </lineage>
</organism>
<dbReference type="InterPro" id="IPR041412">
    <property type="entry name" value="Xrn1_helical"/>
</dbReference>
<dbReference type="PANTHER" id="PTHR12341">
    <property type="entry name" value="5'-&gt;3' EXORIBONUCLEASE"/>
    <property type="match status" value="1"/>
</dbReference>
<accession>A0A6C0CJ85</accession>
<dbReference type="InterPro" id="IPR004859">
    <property type="entry name" value="Xrn1_N"/>
</dbReference>
<sequence>MGIPAYFSHIIKNYPNILQKFQKNFLVNNLFLDSNSIIYDCIREIDYNGNNNDYERKLINAVCKKIESYIQQIAPNNIVYISFDGVAPVAKLDQQKNRRYKSWFIQQYESKSKPSWDSTAITPGTEFMNKLNLQIKYHFRKPISFKVNKIVISGSDLPGEGEHKIFEFIRENTDLQNEKIVIYGLDADLIMLTINNLSYCNNMYLFRETPDFIKSIDKSLDPNYLYVIDIPQFKEQLVYYLNNDKTPQSDVEKNRVYDYIFMCFMLGNDFLPHFPALNIRSNGIDILMETYRNILGNSNKNIIKDGKIIWRNFKLLVKELANNEDIYIQDEYRKRNKAENKNIFFQDDVSKFDKEMLHAPSKEREIEKYINPNDKYWESRYYDMLFDVEIDDVWRQKISMNYLEGLEWTWKYYSTGCDDWRWTYKFHYPPLLKDLVKFVPYFDTDLIDKNEKNPVKDQVQLSYVLPRNSLYLLPKKIEHKLLEQYNDLYRLDYEFTWAYCKYFWECHVQFPKMNIITLKI</sequence>
<keyword evidence="2" id="KW-0378">Hydrolase</keyword>
<protein>
    <recommendedName>
        <fullName evidence="7">Xrn1 N-terminal domain-containing protein</fullName>
    </recommendedName>
</protein>
<evidence type="ECO:0000313" key="6">
    <source>
        <dbReference type="EMBL" id="QHT04363.1"/>
    </source>
</evidence>
<name>A0A6C0CJ85_9ZZZZ</name>
<dbReference type="EMBL" id="MN739427">
    <property type="protein sequence ID" value="QHT04363.1"/>
    <property type="molecule type" value="Genomic_DNA"/>
</dbReference>
<feature type="domain" description="Xrn1 N-terminal" evidence="4">
    <location>
        <begin position="1"/>
        <end position="208"/>
    </location>
</feature>
<evidence type="ECO:0000259" key="4">
    <source>
        <dbReference type="Pfam" id="PF03159"/>
    </source>
</evidence>
<proteinExistence type="predicted"/>
<keyword evidence="3" id="KW-0269">Exonuclease</keyword>
<evidence type="ECO:0008006" key="7">
    <source>
        <dbReference type="Google" id="ProtNLM"/>
    </source>
</evidence>
<reference evidence="6" key="1">
    <citation type="journal article" date="2020" name="Nature">
        <title>Giant virus diversity and host interactions through global metagenomics.</title>
        <authorList>
            <person name="Schulz F."/>
            <person name="Roux S."/>
            <person name="Paez-Espino D."/>
            <person name="Jungbluth S."/>
            <person name="Walsh D.A."/>
            <person name="Denef V.J."/>
            <person name="McMahon K.D."/>
            <person name="Konstantinidis K.T."/>
            <person name="Eloe-Fadrosh E.A."/>
            <person name="Kyrpides N.C."/>
            <person name="Woyke T."/>
        </authorList>
    </citation>
    <scope>NUCLEOTIDE SEQUENCE</scope>
    <source>
        <strain evidence="6">GVMAG-M-3300021185-45</strain>
    </source>
</reference>
<dbReference type="Pfam" id="PF03159">
    <property type="entry name" value="XRN_N"/>
    <property type="match status" value="1"/>
</dbReference>
<dbReference type="GO" id="GO:0000956">
    <property type="term" value="P:nuclear-transcribed mRNA catabolic process"/>
    <property type="evidence" value="ECO:0007669"/>
    <property type="project" value="TreeGrafter"/>
</dbReference>
<dbReference type="GO" id="GO:0003723">
    <property type="term" value="F:RNA binding"/>
    <property type="evidence" value="ECO:0007669"/>
    <property type="project" value="TreeGrafter"/>
</dbReference>
<keyword evidence="1" id="KW-0540">Nuclease</keyword>
<evidence type="ECO:0000259" key="5">
    <source>
        <dbReference type="Pfam" id="PF17846"/>
    </source>
</evidence>
<dbReference type="AlphaFoldDB" id="A0A6C0CJ85"/>
<dbReference type="Pfam" id="PF17846">
    <property type="entry name" value="XRN_M"/>
    <property type="match status" value="2"/>
</dbReference>
<dbReference type="GO" id="GO:0005634">
    <property type="term" value="C:nucleus"/>
    <property type="evidence" value="ECO:0007669"/>
    <property type="project" value="TreeGrafter"/>
</dbReference>
<evidence type="ECO:0000256" key="3">
    <source>
        <dbReference type="ARBA" id="ARBA00022839"/>
    </source>
</evidence>
<feature type="domain" description="Xrn1 helical" evidence="5">
    <location>
        <begin position="255"/>
        <end position="344"/>
    </location>
</feature>
<evidence type="ECO:0000256" key="2">
    <source>
        <dbReference type="ARBA" id="ARBA00022801"/>
    </source>
</evidence>